<dbReference type="GO" id="GO:0005975">
    <property type="term" value="P:carbohydrate metabolic process"/>
    <property type="evidence" value="ECO:0007669"/>
    <property type="project" value="InterPro"/>
</dbReference>
<dbReference type="AlphaFoldDB" id="A0A0E9MV83"/>
<name>A0A0E9MV83_9BACT</name>
<keyword evidence="5" id="KW-0378">Hydrolase</keyword>
<feature type="domain" description="Glycosyl hydrolase 94 catalytic" evidence="4">
    <location>
        <begin position="55"/>
        <end position="312"/>
    </location>
</feature>
<dbReference type="InterPro" id="IPR033432">
    <property type="entry name" value="GH94_catalytic"/>
</dbReference>
<evidence type="ECO:0000313" key="6">
    <source>
        <dbReference type="Proteomes" id="UP000033121"/>
    </source>
</evidence>
<dbReference type="Gene3D" id="1.50.10.10">
    <property type="match status" value="1"/>
</dbReference>
<feature type="signal peptide" evidence="3">
    <location>
        <begin position="1"/>
        <end position="21"/>
    </location>
</feature>
<dbReference type="GO" id="GO:0016798">
    <property type="term" value="F:hydrolase activity, acting on glycosyl bonds"/>
    <property type="evidence" value="ECO:0007669"/>
    <property type="project" value="UniProtKB-KW"/>
</dbReference>
<dbReference type="SUPFAM" id="SSF48208">
    <property type="entry name" value="Six-hairpin glycosidases"/>
    <property type="match status" value="1"/>
</dbReference>
<dbReference type="InterPro" id="IPR012341">
    <property type="entry name" value="6hp_glycosidase-like_sf"/>
</dbReference>
<comment type="caution">
    <text evidence="5">The sequence shown here is derived from an EMBL/GenBank/DDBJ whole genome shotgun (WGS) entry which is preliminary data.</text>
</comment>
<evidence type="ECO:0000313" key="5">
    <source>
        <dbReference type="EMBL" id="GAO41383.1"/>
    </source>
</evidence>
<evidence type="ECO:0000256" key="2">
    <source>
        <dbReference type="ARBA" id="ARBA00022679"/>
    </source>
</evidence>
<keyword evidence="3" id="KW-0732">Signal</keyword>
<reference evidence="5 6" key="1">
    <citation type="submission" date="2015-04" db="EMBL/GenBank/DDBJ databases">
        <title>Whole genome shotgun sequence of Flavihumibacter petaseus NBRC 106054.</title>
        <authorList>
            <person name="Miyazawa S."/>
            <person name="Hosoyama A."/>
            <person name="Hashimoto M."/>
            <person name="Noguchi M."/>
            <person name="Tsuchikane K."/>
            <person name="Ohji S."/>
            <person name="Yamazoe A."/>
            <person name="Ichikawa N."/>
            <person name="Kimura A."/>
            <person name="Fujita N."/>
        </authorList>
    </citation>
    <scope>NUCLEOTIDE SEQUENCE [LARGE SCALE GENOMIC DNA]</scope>
    <source>
        <strain evidence="5 6">NBRC 106054</strain>
    </source>
</reference>
<dbReference type="GO" id="GO:0016757">
    <property type="term" value="F:glycosyltransferase activity"/>
    <property type="evidence" value="ECO:0007669"/>
    <property type="project" value="UniProtKB-KW"/>
</dbReference>
<dbReference type="Proteomes" id="UP000033121">
    <property type="component" value="Unassembled WGS sequence"/>
</dbReference>
<accession>A0A0E9MV83</accession>
<dbReference type="Pfam" id="PF17167">
    <property type="entry name" value="Glyco_hydro_94"/>
    <property type="match status" value="1"/>
</dbReference>
<gene>
    <name evidence="5" type="ORF">FPE01S_01_03950</name>
</gene>
<organism evidence="5 6">
    <name type="scientific">Flavihumibacter petaseus NBRC 106054</name>
    <dbReference type="NCBI Taxonomy" id="1220578"/>
    <lineage>
        <taxon>Bacteria</taxon>
        <taxon>Pseudomonadati</taxon>
        <taxon>Bacteroidota</taxon>
        <taxon>Chitinophagia</taxon>
        <taxon>Chitinophagales</taxon>
        <taxon>Chitinophagaceae</taxon>
        <taxon>Flavihumibacter</taxon>
    </lineage>
</organism>
<dbReference type="OrthoDB" id="1111500at2"/>
<keyword evidence="2" id="KW-0808">Transferase</keyword>
<dbReference type="EMBL" id="BBWV01000001">
    <property type="protein sequence ID" value="GAO41383.1"/>
    <property type="molecule type" value="Genomic_DNA"/>
</dbReference>
<keyword evidence="5" id="KW-0326">Glycosidase</keyword>
<evidence type="ECO:0000256" key="1">
    <source>
        <dbReference type="ARBA" id="ARBA00022676"/>
    </source>
</evidence>
<dbReference type="InterPro" id="IPR008928">
    <property type="entry name" value="6-hairpin_glycosidase_sf"/>
</dbReference>
<keyword evidence="1" id="KW-0328">Glycosyltransferase</keyword>
<evidence type="ECO:0000256" key="3">
    <source>
        <dbReference type="SAM" id="SignalP"/>
    </source>
</evidence>
<dbReference type="RefSeq" id="WP_046367255.1">
    <property type="nucleotide sequence ID" value="NZ_BBWV01000001.1"/>
</dbReference>
<protein>
    <submittedName>
        <fullName evidence="5">Putative glycosidase</fullName>
    </submittedName>
</protein>
<keyword evidence="6" id="KW-1185">Reference proteome</keyword>
<sequence length="435" mass="48792">MKKITGLICFTLLLATVQLNAQPTSNKTLASKILQDARLDTIQQRALRLLTGFAAGTSYGEVWIRDFNTFINGSLQVHPKEKVKDLLLFFFRFQGKDGSIVDGFIPDAKADKSYMPDRFIYSPLATGMAAHKNTVETDQESSLIQAIGKYIRKTNDRSILSDTVGGISAVRRMEMSMEFLMKERWSATHGLVTGATTVDWGDVQPDTTAIGVELNSETKWAIDVYDNAMFYMALQDFIAMQPADYKPSRDWKKVAAQLKDNIRKHLWQAKEQKYLPHVYLKGSPFSADFNEAALIYSGGSACAILAGLNSKAEIKEINRQLLGAAAHEPHATIGITVYPPYPAKEFPNMKPYIYQNAGDWTWFGGRFIQALIQYDFVPEAYAELDPMIERAMKHGFNEWYDVQTGASKGSGEFRGEAGVLFDVIGQLKEWARNNQ</sequence>
<proteinExistence type="predicted"/>
<dbReference type="STRING" id="1220578.FPE01S_01_03950"/>
<evidence type="ECO:0000259" key="4">
    <source>
        <dbReference type="Pfam" id="PF17167"/>
    </source>
</evidence>
<feature type="chain" id="PRO_5002429495" evidence="3">
    <location>
        <begin position="22"/>
        <end position="435"/>
    </location>
</feature>